<sequence>MIGVECLEEDFDGKIRCRGNLDVIACS</sequence>
<proteinExistence type="predicted"/>
<gene>
    <name evidence="1" type="ORF">ZEAMMB73_Zm00001d006741</name>
</gene>
<name>A0A1D6F054_MAIZE</name>
<protein>
    <submittedName>
        <fullName evidence="1">Uncharacterized protein</fullName>
    </submittedName>
</protein>
<dbReference type="InParanoid" id="A0A1D6F054"/>
<dbReference type="AlphaFoldDB" id="A0A1D6F054"/>
<accession>A0A1D6F054</accession>
<evidence type="ECO:0000313" key="1">
    <source>
        <dbReference type="EMBL" id="ONM24903.1"/>
    </source>
</evidence>
<organism evidence="1">
    <name type="scientific">Zea mays</name>
    <name type="common">Maize</name>
    <dbReference type="NCBI Taxonomy" id="4577"/>
    <lineage>
        <taxon>Eukaryota</taxon>
        <taxon>Viridiplantae</taxon>
        <taxon>Streptophyta</taxon>
        <taxon>Embryophyta</taxon>
        <taxon>Tracheophyta</taxon>
        <taxon>Spermatophyta</taxon>
        <taxon>Magnoliopsida</taxon>
        <taxon>Liliopsida</taxon>
        <taxon>Poales</taxon>
        <taxon>Poaceae</taxon>
        <taxon>PACMAD clade</taxon>
        <taxon>Panicoideae</taxon>
        <taxon>Andropogonodae</taxon>
        <taxon>Andropogoneae</taxon>
        <taxon>Tripsacinae</taxon>
        <taxon>Zea</taxon>
    </lineage>
</organism>
<reference evidence="1" key="1">
    <citation type="submission" date="2015-12" db="EMBL/GenBank/DDBJ databases">
        <title>Update maize B73 reference genome by single molecule sequencing technologies.</title>
        <authorList>
            <consortium name="Maize Genome Sequencing Project"/>
            <person name="Ware D."/>
        </authorList>
    </citation>
    <scope>NUCLEOTIDE SEQUENCE [LARGE SCALE GENOMIC DNA]</scope>
    <source>
        <tissue evidence="1">Seedling</tissue>
    </source>
</reference>
<dbReference type="EMBL" id="CM007648">
    <property type="protein sequence ID" value="ONM24903.1"/>
    <property type="molecule type" value="Genomic_DNA"/>
</dbReference>